<feature type="coiled-coil region" evidence="1">
    <location>
        <begin position="94"/>
        <end position="128"/>
    </location>
</feature>
<proteinExistence type="predicted"/>
<dbReference type="KEGG" id="bmic:BmR1_04g07995"/>
<dbReference type="AlphaFoldDB" id="I7J9A3"/>
<sequence length="167" mass="19008">MVARILNRIYIAAKDESNPFQDRQLSQSIEHILDNISPSARSVEELEELALSKFGCREETKNLLQQLKEACEEAWSKITAFDRLVTSHSKGISLGAAKDKRAHLEEIKLKLEKKIKENNTLIQNAHENIDLQTATVLKLTNQYASDARIMKKKSAMGLHGDLYVNYR</sequence>
<dbReference type="Proteomes" id="UP000002899">
    <property type="component" value="Chromosome IV"/>
</dbReference>
<keyword evidence="3" id="KW-1185">Reference proteome</keyword>
<reference evidence="2 3" key="3">
    <citation type="journal article" date="2016" name="Sci. Rep.">
        <title>Genome-wide diversity and gene expression profiling of Babesia microti isolates identify polymorphic genes that mediate host-pathogen interactions.</title>
        <authorList>
            <person name="Silva J.C."/>
            <person name="Cornillot E."/>
            <person name="McCracken C."/>
            <person name="Usmani-Brown S."/>
            <person name="Dwivedi A."/>
            <person name="Ifeonu O.O."/>
            <person name="Crabtree J."/>
            <person name="Gotia H.T."/>
            <person name="Virji A.Z."/>
            <person name="Reynes C."/>
            <person name="Colinge J."/>
            <person name="Kumar V."/>
            <person name="Lawres L."/>
            <person name="Pazzi J.E."/>
            <person name="Pablo J.V."/>
            <person name="Hung C."/>
            <person name="Brancato J."/>
            <person name="Kumari P."/>
            <person name="Orvis J."/>
            <person name="Tretina K."/>
            <person name="Chibucos M."/>
            <person name="Ott S."/>
            <person name="Sadzewicz L."/>
            <person name="Sengamalay N."/>
            <person name="Shetty A.C."/>
            <person name="Su Q."/>
            <person name="Tallon L."/>
            <person name="Fraser C.M."/>
            <person name="Frutos R."/>
            <person name="Molina D.M."/>
            <person name="Krause P.J."/>
            <person name="Ben Mamoun C."/>
        </authorList>
    </citation>
    <scope>NUCLEOTIDE SEQUENCE [LARGE SCALE GENOMIC DNA]</scope>
    <source>
        <strain evidence="2 3">RI</strain>
    </source>
</reference>
<accession>I7J9A3</accession>
<dbReference type="GeneID" id="24426236"/>
<reference evidence="2 3" key="2">
    <citation type="journal article" date="2013" name="PLoS ONE">
        <title>Whole genome mapping and re-organization of the nuclear and mitochondrial genomes of Babesia microti isolates.</title>
        <authorList>
            <person name="Cornillot E."/>
            <person name="Dassouli A."/>
            <person name="Garg A."/>
            <person name="Pachikara N."/>
            <person name="Randazzo S."/>
            <person name="Depoix D."/>
            <person name="Carcy B."/>
            <person name="Delbecq S."/>
            <person name="Frutos R."/>
            <person name="Silva J.C."/>
            <person name="Sutton R."/>
            <person name="Krause P.J."/>
            <person name="Mamoun C.B."/>
        </authorList>
    </citation>
    <scope>NUCLEOTIDE SEQUENCE [LARGE SCALE GENOMIC DNA]</scope>
    <source>
        <strain evidence="2 3">RI</strain>
    </source>
</reference>
<protein>
    <submittedName>
        <fullName evidence="2">Uncharacterized protein</fullName>
    </submittedName>
</protein>
<evidence type="ECO:0000313" key="3">
    <source>
        <dbReference type="Proteomes" id="UP000002899"/>
    </source>
</evidence>
<dbReference type="EMBL" id="LN871599">
    <property type="protein sequence ID" value="CCF75783.1"/>
    <property type="molecule type" value="Genomic_DNA"/>
</dbReference>
<dbReference type="RefSeq" id="XP_012650191.1">
    <property type="nucleotide sequence ID" value="XM_012794737.1"/>
</dbReference>
<name>I7J9A3_BABMR</name>
<keyword evidence="1" id="KW-0175">Coiled coil</keyword>
<reference evidence="2 3" key="1">
    <citation type="journal article" date="2012" name="Nucleic Acids Res.">
        <title>Sequencing of the smallest Apicomplexan genome from the human pathogen Babesia microti.</title>
        <authorList>
            <person name="Cornillot E."/>
            <person name="Hadj-Kaddour K."/>
            <person name="Dassouli A."/>
            <person name="Noel B."/>
            <person name="Ranwez V."/>
            <person name="Vacherie B."/>
            <person name="Augagneur Y."/>
            <person name="Bres V."/>
            <person name="Duclos A."/>
            <person name="Randazzo S."/>
            <person name="Carcy B."/>
            <person name="Debierre-Grockiego F."/>
            <person name="Delbecq S."/>
            <person name="Moubri-Menage K."/>
            <person name="Shams-Eldin H."/>
            <person name="Usmani-Brown S."/>
            <person name="Bringaud F."/>
            <person name="Wincker P."/>
            <person name="Vivares C.P."/>
            <person name="Schwarz R.T."/>
            <person name="Schetters T.P."/>
            <person name="Krause P.J."/>
            <person name="Gorenflot A."/>
            <person name="Berry V."/>
            <person name="Barbe V."/>
            <person name="Ben Mamoun C."/>
        </authorList>
    </citation>
    <scope>NUCLEOTIDE SEQUENCE [LARGE SCALE GENOMIC DNA]</scope>
    <source>
        <strain evidence="2 3">RI</strain>
    </source>
</reference>
<dbReference type="VEuPathDB" id="PiroplasmaDB:BmR1_04g07995"/>
<evidence type="ECO:0000256" key="1">
    <source>
        <dbReference type="SAM" id="Coils"/>
    </source>
</evidence>
<organism evidence="2 3">
    <name type="scientific">Babesia microti (strain RI)</name>
    <dbReference type="NCBI Taxonomy" id="1133968"/>
    <lineage>
        <taxon>Eukaryota</taxon>
        <taxon>Sar</taxon>
        <taxon>Alveolata</taxon>
        <taxon>Apicomplexa</taxon>
        <taxon>Aconoidasida</taxon>
        <taxon>Piroplasmida</taxon>
        <taxon>Babesiidae</taxon>
        <taxon>Babesia</taxon>
    </lineage>
</organism>
<evidence type="ECO:0000313" key="2">
    <source>
        <dbReference type="EMBL" id="CCF75783.1"/>
    </source>
</evidence>